<dbReference type="GO" id="GO:0004252">
    <property type="term" value="F:serine-type endopeptidase activity"/>
    <property type="evidence" value="ECO:0007669"/>
    <property type="project" value="UniProtKB-EC"/>
</dbReference>
<dbReference type="InterPro" id="IPR050077">
    <property type="entry name" value="LexA_repressor"/>
</dbReference>
<dbReference type="InterPro" id="IPR036390">
    <property type="entry name" value="WH_DNA-bd_sf"/>
</dbReference>
<dbReference type="SUPFAM" id="SSF51306">
    <property type="entry name" value="LexA/Signal peptidase"/>
    <property type="match status" value="1"/>
</dbReference>
<comment type="similarity">
    <text evidence="1 12 13">Belongs to the peptidase S24 family.</text>
</comment>
<feature type="active site" description="For autocatalytic cleavage activity" evidence="12">
    <location>
        <position position="120"/>
    </location>
</feature>
<evidence type="ECO:0000256" key="5">
    <source>
        <dbReference type="ARBA" id="ARBA00022801"/>
    </source>
</evidence>
<dbReference type="EC" id="3.4.21.88" evidence="12"/>
<evidence type="ECO:0000256" key="11">
    <source>
        <dbReference type="ARBA" id="ARBA00023236"/>
    </source>
</evidence>
<dbReference type="Gene3D" id="2.10.109.10">
    <property type="entry name" value="Umud Fragment, subunit A"/>
    <property type="match status" value="1"/>
</dbReference>
<dbReference type="PRINTS" id="PR00726">
    <property type="entry name" value="LEXASERPTASE"/>
</dbReference>
<keyword evidence="2 12" id="KW-0678">Repressor</keyword>
<dbReference type="Gene3D" id="1.10.10.10">
    <property type="entry name" value="Winged helix-like DNA-binding domain superfamily/Winged helix DNA-binding domain"/>
    <property type="match status" value="1"/>
</dbReference>
<evidence type="ECO:0000256" key="12">
    <source>
        <dbReference type="HAMAP-Rule" id="MF_00015"/>
    </source>
</evidence>
<feature type="domain" description="LexA repressor DNA-binding" evidence="15">
    <location>
        <begin position="1"/>
        <end position="64"/>
    </location>
</feature>
<evidence type="ECO:0000256" key="2">
    <source>
        <dbReference type="ARBA" id="ARBA00022491"/>
    </source>
</evidence>
<dbReference type="SUPFAM" id="SSF46785">
    <property type="entry name" value="Winged helix' DNA-binding domain"/>
    <property type="match status" value="1"/>
</dbReference>
<protein>
    <recommendedName>
        <fullName evidence="12">LexA repressor</fullName>
        <ecNumber evidence="12">3.4.21.88</ecNumber>
    </recommendedName>
</protein>
<feature type="site" description="Cleavage; by autolysis" evidence="12">
    <location>
        <begin position="84"/>
        <end position="85"/>
    </location>
</feature>
<feature type="domain" description="Peptidase S24/S26A/S26B/S26C" evidence="14">
    <location>
        <begin position="77"/>
        <end position="192"/>
    </location>
</feature>
<keyword evidence="9 12" id="KW-0804">Transcription</keyword>
<dbReference type="PANTHER" id="PTHR33516">
    <property type="entry name" value="LEXA REPRESSOR"/>
    <property type="match status" value="1"/>
</dbReference>
<dbReference type="InterPro" id="IPR006200">
    <property type="entry name" value="LexA"/>
</dbReference>
<keyword evidence="7 12" id="KW-0805">Transcription regulation</keyword>
<dbReference type="InterPro" id="IPR036388">
    <property type="entry name" value="WH-like_DNA-bd_sf"/>
</dbReference>
<evidence type="ECO:0000256" key="1">
    <source>
        <dbReference type="ARBA" id="ARBA00007484"/>
    </source>
</evidence>
<keyword evidence="11 12" id="KW-0742">SOS response</keyword>
<dbReference type="InterPro" id="IPR006197">
    <property type="entry name" value="Peptidase_S24_LexA"/>
</dbReference>
<evidence type="ECO:0000256" key="10">
    <source>
        <dbReference type="ARBA" id="ARBA00023204"/>
    </source>
</evidence>
<dbReference type="HAMAP" id="MF_00015">
    <property type="entry name" value="LexA"/>
    <property type="match status" value="1"/>
</dbReference>
<keyword evidence="6 12" id="KW-0068">Autocatalytic cleavage</keyword>
<dbReference type="NCBIfam" id="TIGR00498">
    <property type="entry name" value="lexA"/>
    <property type="match status" value="1"/>
</dbReference>
<accession>A0ABX7S6M8</accession>
<name>A0ABX7S6M8_9BACT</name>
<organism evidence="16 17">
    <name type="scientific">Thermosipho ferrireducens</name>
    <dbReference type="NCBI Taxonomy" id="2571116"/>
    <lineage>
        <taxon>Bacteria</taxon>
        <taxon>Thermotogati</taxon>
        <taxon>Thermotogota</taxon>
        <taxon>Thermotogae</taxon>
        <taxon>Thermotogales</taxon>
        <taxon>Fervidobacteriaceae</taxon>
        <taxon>Thermosipho</taxon>
    </lineage>
</organism>
<evidence type="ECO:0000256" key="4">
    <source>
        <dbReference type="ARBA" id="ARBA00022763"/>
    </source>
</evidence>
<evidence type="ECO:0000256" key="6">
    <source>
        <dbReference type="ARBA" id="ARBA00022813"/>
    </source>
</evidence>
<keyword evidence="3 12" id="KW-0235">DNA replication</keyword>
<dbReference type="InterPro" id="IPR015927">
    <property type="entry name" value="Peptidase_S24_S26A/B/C"/>
</dbReference>
<dbReference type="CDD" id="cd06529">
    <property type="entry name" value="S24_LexA-like"/>
    <property type="match status" value="1"/>
</dbReference>
<evidence type="ECO:0000313" key="17">
    <source>
        <dbReference type="Proteomes" id="UP000671862"/>
    </source>
</evidence>
<evidence type="ECO:0000256" key="9">
    <source>
        <dbReference type="ARBA" id="ARBA00023163"/>
    </source>
</evidence>
<evidence type="ECO:0000256" key="3">
    <source>
        <dbReference type="ARBA" id="ARBA00022705"/>
    </source>
</evidence>
<reference evidence="16 17" key="1">
    <citation type="submission" date="2021-03" db="EMBL/GenBank/DDBJ databases">
        <title>Thermosipho ferrireducens sp.nov., an anaerobic thermophilic iron-reducing bacterium isolated from a deep-sea hydrothermal sulfide deposits.</title>
        <authorList>
            <person name="Zeng X."/>
            <person name="Chen Y."/>
            <person name="Shao Z."/>
        </authorList>
    </citation>
    <scope>NUCLEOTIDE SEQUENCE [LARGE SCALE GENOMIC DNA]</scope>
    <source>
        <strain evidence="16 17">JL129W03</strain>
    </source>
</reference>
<proteinExistence type="inferred from homology"/>
<dbReference type="InterPro" id="IPR036286">
    <property type="entry name" value="LexA/Signal_pep-like_sf"/>
</dbReference>
<comment type="catalytic activity">
    <reaction evidence="12">
        <text>Hydrolysis of Ala-|-Gly bond in repressor LexA.</text>
        <dbReference type="EC" id="3.4.21.88"/>
    </reaction>
</comment>
<evidence type="ECO:0000256" key="7">
    <source>
        <dbReference type="ARBA" id="ARBA00023015"/>
    </source>
</evidence>
<keyword evidence="8 12" id="KW-0238">DNA-binding</keyword>
<sequence length="199" mass="22555">MRELTERQKKVLDFITNYIQQRGYSPSIRDIARHFKITPRGAQLHLIALEKKGYITRNGNKSRTISLVKRPESISVPVKGQISAGQGIEMFEIVDEEIEIPIRMLQGYGDYFALKVTGDSMVDAHIIDGDYVIIKRQYKVANGQIAAAVIGDKVTLKRFYLKEDRVELVPENENMGTIICSPGEVKIIGKLVGIIRFYK</sequence>
<dbReference type="Proteomes" id="UP000671862">
    <property type="component" value="Chromosome"/>
</dbReference>
<keyword evidence="10 12" id="KW-0234">DNA repair</keyword>
<keyword evidence="5 12" id="KW-0378">Hydrolase</keyword>
<comment type="function">
    <text evidence="12">Represses a number of genes involved in the response to DNA damage (SOS response), including recA and lexA. In the presence of single-stranded DNA, RecA interacts with LexA causing an autocatalytic cleavage which disrupts the DNA-binding part of LexA, leading to derepression of the SOS regulon and eventually DNA repair.</text>
</comment>
<dbReference type="RefSeq" id="WP_207566947.1">
    <property type="nucleotide sequence ID" value="NZ_CP071446.1"/>
</dbReference>
<evidence type="ECO:0000259" key="15">
    <source>
        <dbReference type="Pfam" id="PF01726"/>
    </source>
</evidence>
<dbReference type="InterPro" id="IPR006199">
    <property type="entry name" value="LexA_DNA-bd_dom"/>
</dbReference>
<dbReference type="InterPro" id="IPR039418">
    <property type="entry name" value="LexA-like"/>
</dbReference>
<dbReference type="PANTHER" id="PTHR33516:SF2">
    <property type="entry name" value="LEXA REPRESSOR-RELATED"/>
    <property type="match status" value="1"/>
</dbReference>
<dbReference type="Pfam" id="PF00717">
    <property type="entry name" value="Peptidase_S24"/>
    <property type="match status" value="1"/>
</dbReference>
<dbReference type="Pfam" id="PF01726">
    <property type="entry name" value="LexA_DNA_bind"/>
    <property type="match status" value="1"/>
</dbReference>
<feature type="active site" description="For autocatalytic cleavage activity" evidence="12">
    <location>
        <position position="157"/>
    </location>
</feature>
<dbReference type="EMBL" id="CP071446">
    <property type="protein sequence ID" value="QTA38227.1"/>
    <property type="molecule type" value="Genomic_DNA"/>
</dbReference>
<evidence type="ECO:0000259" key="14">
    <source>
        <dbReference type="Pfam" id="PF00717"/>
    </source>
</evidence>
<comment type="subunit">
    <text evidence="12">Homodimer.</text>
</comment>
<evidence type="ECO:0000256" key="8">
    <source>
        <dbReference type="ARBA" id="ARBA00023125"/>
    </source>
</evidence>
<comment type="caution">
    <text evidence="12">Lacks conserved residue(s) required for the propagation of feature annotation.</text>
</comment>
<evidence type="ECO:0000313" key="16">
    <source>
        <dbReference type="EMBL" id="QTA38227.1"/>
    </source>
</evidence>
<keyword evidence="4 12" id="KW-0227">DNA damage</keyword>
<keyword evidence="17" id="KW-1185">Reference proteome</keyword>
<gene>
    <name evidence="12 16" type="primary">lexA</name>
    <name evidence="16" type="ORF">JYK00_01410</name>
</gene>
<evidence type="ECO:0000256" key="13">
    <source>
        <dbReference type="RuleBase" id="RU003991"/>
    </source>
</evidence>